<dbReference type="EMBL" id="AP018174">
    <property type="protein sequence ID" value="BAY17397.1"/>
    <property type="molecule type" value="Genomic_DNA"/>
</dbReference>
<organism evidence="2 3">
    <name type="scientific">Anabaenopsis circularis NIES-21</name>
    <dbReference type="NCBI Taxonomy" id="1085406"/>
    <lineage>
        <taxon>Bacteria</taxon>
        <taxon>Bacillati</taxon>
        <taxon>Cyanobacteriota</taxon>
        <taxon>Cyanophyceae</taxon>
        <taxon>Nostocales</taxon>
        <taxon>Nodulariaceae</taxon>
        <taxon>Anabaenopsis</taxon>
    </lineage>
</organism>
<dbReference type="PROSITE" id="PS01332">
    <property type="entry name" value="HTH_RRF2_1"/>
    <property type="match status" value="1"/>
</dbReference>
<name>A0A1Z4GIR3_9CYAN</name>
<dbReference type="InterPro" id="IPR000944">
    <property type="entry name" value="Tscrpt_reg_Rrf2"/>
</dbReference>
<dbReference type="InterPro" id="IPR030489">
    <property type="entry name" value="TR_Rrf2-type_CS"/>
</dbReference>
<dbReference type="PROSITE" id="PS51197">
    <property type="entry name" value="HTH_RRF2_2"/>
    <property type="match status" value="1"/>
</dbReference>
<keyword evidence="1" id="KW-0238">DNA-binding</keyword>
<dbReference type="PANTHER" id="PTHR33221:SF5">
    <property type="entry name" value="HTH-TYPE TRANSCRIPTIONAL REGULATOR ISCR"/>
    <property type="match status" value="1"/>
</dbReference>
<dbReference type="Gene3D" id="1.10.10.10">
    <property type="entry name" value="Winged helix-like DNA-binding domain superfamily/Winged helix DNA-binding domain"/>
    <property type="match status" value="1"/>
</dbReference>
<dbReference type="GO" id="GO:0003677">
    <property type="term" value="F:DNA binding"/>
    <property type="evidence" value="ECO:0007669"/>
    <property type="project" value="UniProtKB-KW"/>
</dbReference>
<gene>
    <name evidence="2" type="ORF">NIES21_32340</name>
</gene>
<sequence>MEISNKSEYALLALLELASCYSRGESLQIRQMAELQNIPIRYLEQLLATLRRGGIIKSIRGAKGGYVLAREPRTITLLDCLTCIEGLDAIAPVSHQNSQNAENQVIQEVWQEACQAANAVLQQHTLQDLCERRNNHRQKDLMYYI</sequence>
<dbReference type="GO" id="GO:0003700">
    <property type="term" value="F:DNA-binding transcription factor activity"/>
    <property type="evidence" value="ECO:0007669"/>
    <property type="project" value="TreeGrafter"/>
</dbReference>
<dbReference type="OrthoDB" id="9808360at2"/>
<proteinExistence type="predicted"/>
<dbReference type="InterPro" id="IPR036390">
    <property type="entry name" value="WH_DNA-bd_sf"/>
</dbReference>
<dbReference type="GO" id="GO:0005829">
    <property type="term" value="C:cytosol"/>
    <property type="evidence" value="ECO:0007669"/>
    <property type="project" value="TreeGrafter"/>
</dbReference>
<dbReference type="AlphaFoldDB" id="A0A1Z4GIR3"/>
<dbReference type="SUPFAM" id="SSF46785">
    <property type="entry name" value="Winged helix' DNA-binding domain"/>
    <property type="match status" value="1"/>
</dbReference>
<dbReference type="Proteomes" id="UP000218287">
    <property type="component" value="Chromosome"/>
</dbReference>
<evidence type="ECO:0000313" key="2">
    <source>
        <dbReference type="EMBL" id="BAY17397.1"/>
    </source>
</evidence>
<keyword evidence="3" id="KW-1185">Reference proteome</keyword>
<evidence type="ECO:0000256" key="1">
    <source>
        <dbReference type="ARBA" id="ARBA00023125"/>
    </source>
</evidence>
<reference evidence="2 3" key="1">
    <citation type="submission" date="2017-06" db="EMBL/GenBank/DDBJ databases">
        <title>Genome sequencing of cyanobaciteial culture collection at National Institute for Environmental Studies (NIES).</title>
        <authorList>
            <person name="Hirose Y."/>
            <person name="Shimura Y."/>
            <person name="Fujisawa T."/>
            <person name="Nakamura Y."/>
            <person name="Kawachi M."/>
        </authorList>
    </citation>
    <scope>NUCLEOTIDE SEQUENCE [LARGE SCALE GENOMIC DNA]</scope>
    <source>
        <strain evidence="2 3">NIES-21</strain>
    </source>
</reference>
<dbReference type="Pfam" id="PF02082">
    <property type="entry name" value="Rrf2"/>
    <property type="match status" value="1"/>
</dbReference>
<accession>A0A1Z4GIR3</accession>
<dbReference type="PANTHER" id="PTHR33221">
    <property type="entry name" value="WINGED HELIX-TURN-HELIX TRANSCRIPTIONAL REGULATOR, RRF2 FAMILY"/>
    <property type="match status" value="1"/>
</dbReference>
<dbReference type="NCBIfam" id="TIGR00738">
    <property type="entry name" value="rrf2_super"/>
    <property type="match status" value="1"/>
</dbReference>
<evidence type="ECO:0000313" key="3">
    <source>
        <dbReference type="Proteomes" id="UP000218287"/>
    </source>
</evidence>
<dbReference type="InterPro" id="IPR036388">
    <property type="entry name" value="WH-like_DNA-bd_sf"/>
</dbReference>
<protein>
    <submittedName>
        <fullName evidence="2">BadM/Rrf2 family transcriptional regulator</fullName>
    </submittedName>
</protein>